<dbReference type="PROSITE" id="PS50096">
    <property type="entry name" value="IQ"/>
    <property type="match status" value="1"/>
</dbReference>
<dbReference type="PROSITE" id="PS50088">
    <property type="entry name" value="ANK_REPEAT"/>
    <property type="match status" value="2"/>
</dbReference>
<feature type="region of interest" description="Disordered" evidence="3">
    <location>
        <begin position="1371"/>
        <end position="1491"/>
    </location>
</feature>
<reference evidence="5" key="1">
    <citation type="submission" date="2022-11" db="EMBL/GenBank/DDBJ databases">
        <authorList>
            <person name="Morgan W.R."/>
            <person name="Tartar A."/>
        </authorList>
    </citation>
    <scope>NUCLEOTIDE SEQUENCE</scope>
    <source>
        <strain evidence="5">ARSEF 373</strain>
    </source>
</reference>
<gene>
    <name evidence="5" type="ORF">N0F65_010028</name>
</gene>
<feature type="compositionally biased region" description="Basic and acidic residues" evidence="3">
    <location>
        <begin position="393"/>
        <end position="403"/>
    </location>
</feature>
<evidence type="ECO:0000259" key="4">
    <source>
        <dbReference type="PROSITE" id="PS50020"/>
    </source>
</evidence>
<keyword evidence="2" id="KW-0040">ANK repeat</keyword>
<dbReference type="PANTHER" id="PTHR24119:SF0">
    <property type="entry name" value="ACYL-COA-BINDING DOMAIN-CONTAINING PROTEIN 6"/>
    <property type="match status" value="1"/>
</dbReference>
<evidence type="ECO:0000313" key="5">
    <source>
        <dbReference type="EMBL" id="DBA04432.1"/>
    </source>
</evidence>
<evidence type="ECO:0000256" key="3">
    <source>
        <dbReference type="SAM" id="MobiDB-lite"/>
    </source>
</evidence>
<dbReference type="Gene3D" id="2.20.70.10">
    <property type="match status" value="1"/>
</dbReference>
<dbReference type="EMBL" id="DAKRPA010000008">
    <property type="protein sequence ID" value="DBA04432.1"/>
    <property type="molecule type" value="Genomic_DNA"/>
</dbReference>
<feature type="repeat" description="ANK" evidence="2">
    <location>
        <begin position="1702"/>
        <end position="1734"/>
    </location>
</feature>
<dbReference type="SMART" id="SM00456">
    <property type="entry name" value="WW"/>
    <property type="match status" value="2"/>
</dbReference>
<evidence type="ECO:0000256" key="1">
    <source>
        <dbReference type="ARBA" id="ARBA00023121"/>
    </source>
</evidence>
<keyword evidence="6" id="KW-1185">Reference proteome</keyword>
<feature type="region of interest" description="Disordered" evidence="3">
    <location>
        <begin position="1"/>
        <end position="40"/>
    </location>
</feature>
<dbReference type="InterPro" id="IPR002110">
    <property type="entry name" value="Ankyrin_rpt"/>
</dbReference>
<reference evidence="5" key="2">
    <citation type="journal article" date="2023" name="Microbiol Resour">
        <title>Decontamination and Annotation of the Draft Genome Sequence of the Oomycete Lagenidium giganteum ARSEF 373.</title>
        <authorList>
            <person name="Morgan W.R."/>
            <person name="Tartar A."/>
        </authorList>
    </citation>
    <scope>NUCLEOTIDE SEQUENCE</scope>
    <source>
        <strain evidence="5">ARSEF 373</strain>
    </source>
</reference>
<feature type="region of interest" description="Disordered" evidence="3">
    <location>
        <begin position="393"/>
        <end position="451"/>
    </location>
</feature>
<feature type="compositionally biased region" description="Low complexity" evidence="3">
    <location>
        <begin position="118"/>
        <end position="133"/>
    </location>
</feature>
<feature type="compositionally biased region" description="Polar residues" evidence="3">
    <location>
        <begin position="430"/>
        <end position="441"/>
    </location>
</feature>
<feature type="compositionally biased region" description="Polar residues" evidence="3">
    <location>
        <begin position="1433"/>
        <end position="1451"/>
    </location>
</feature>
<feature type="non-terminal residue" evidence="5">
    <location>
        <position position="1"/>
    </location>
</feature>
<feature type="region of interest" description="Disordered" evidence="3">
    <location>
        <begin position="548"/>
        <end position="568"/>
    </location>
</feature>
<dbReference type="SMART" id="SM00248">
    <property type="entry name" value="ANK"/>
    <property type="match status" value="2"/>
</dbReference>
<feature type="region of interest" description="Disordered" evidence="3">
    <location>
        <begin position="109"/>
        <end position="141"/>
    </location>
</feature>
<feature type="region of interest" description="Disordered" evidence="3">
    <location>
        <begin position="1282"/>
        <end position="1313"/>
    </location>
</feature>
<keyword evidence="1" id="KW-0446">Lipid-binding</keyword>
<dbReference type="Proteomes" id="UP001146120">
    <property type="component" value="Unassembled WGS sequence"/>
</dbReference>
<dbReference type="InterPro" id="IPR001202">
    <property type="entry name" value="WW_dom"/>
</dbReference>
<comment type="caution">
    <text evidence="5">The sequence shown here is derived from an EMBL/GenBank/DDBJ whole genome shotgun (WGS) entry which is preliminary data.</text>
</comment>
<feature type="compositionally biased region" description="Polar residues" evidence="3">
    <location>
        <begin position="1375"/>
        <end position="1389"/>
    </location>
</feature>
<feature type="region of interest" description="Disordered" evidence="3">
    <location>
        <begin position="497"/>
        <end position="525"/>
    </location>
</feature>
<dbReference type="Gene3D" id="1.25.40.20">
    <property type="entry name" value="Ankyrin repeat-containing domain"/>
    <property type="match status" value="1"/>
</dbReference>
<protein>
    <recommendedName>
        <fullName evidence="4">WW domain-containing protein</fullName>
    </recommendedName>
</protein>
<name>A0AAV2ZCG1_9STRA</name>
<feature type="repeat" description="ANK" evidence="2">
    <location>
        <begin position="1669"/>
        <end position="1701"/>
    </location>
</feature>
<dbReference type="PROSITE" id="PS50297">
    <property type="entry name" value="ANK_REP_REGION"/>
    <property type="match status" value="2"/>
</dbReference>
<feature type="compositionally biased region" description="Polar residues" evidence="3">
    <location>
        <begin position="1287"/>
        <end position="1306"/>
    </location>
</feature>
<proteinExistence type="predicted"/>
<dbReference type="GO" id="GO:0000062">
    <property type="term" value="F:fatty-acyl-CoA binding"/>
    <property type="evidence" value="ECO:0007669"/>
    <property type="project" value="TreeGrafter"/>
</dbReference>
<dbReference type="InterPro" id="IPR036770">
    <property type="entry name" value="Ankyrin_rpt-contain_sf"/>
</dbReference>
<dbReference type="PROSITE" id="PS50020">
    <property type="entry name" value="WW_DOMAIN_2"/>
    <property type="match status" value="1"/>
</dbReference>
<dbReference type="Pfam" id="PF12796">
    <property type="entry name" value="Ank_2"/>
    <property type="match status" value="1"/>
</dbReference>
<feature type="compositionally biased region" description="Polar residues" evidence="3">
    <location>
        <begin position="353"/>
        <end position="368"/>
    </location>
</feature>
<dbReference type="SUPFAM" id="SSF48403">
    <property type="entry name" value="Ankyrin repeat"/>
    <property type="match status" value="1"/>
</dbReference>
<evidence type="ECO:0000313" key="6">
    <source>
        <dbReference type="Proteomes" id="UP001146120"/>
    </source>
</evidence>
<evidence type="ECO:0000256" key="2">
    <source>
        <dbReference type="PROSITE-ProRule" id="PRU00023"/>
    </source>
</evidence>
<dbReference type="PANTHER" id="PTHR24119">
    <property type="entry name" value="ACYL-COA-BINDING DOMAIN-CONTAINING PROTEIN 6"/>
    <property type="match status" value="1"/>
</dbReference>
<feature type="compositionally biased region" description="Acidic residues" evidence="3">
    <location>
        <begin position="1403"/>
        <end position="1432"/>
    </location>
</feature>
<accession>A0AAV2ZCG1</accession>
<sequence>WTSMPLFTRRSKASAAGTPSSPTAANKKTMAAVPSRKERMSMAEAFAGDDSLTQLHAETQELLRLVKTPAPKKAARSVDKPVAKSLPRMTIEVLDDDDDSNEQNADKRAFMATTRPQGRPTSAGRPPSSAGASKDTFAFDVEENRVRRGADTFYPDTSPTKAGMGTQVHALTSERKRLVNIELSDVAVAQRHQHERNVYDIHDRVDTSAIKVLTLTPSTSPIQIQAHSRGFLCRKRLRDEHRKKDEELIRAQWHQVRDVERGETWYYNAHTGHSQWNPPPHFLESRDRVVTLPPPSELPTIGQAQGSISKGGVLPRLGVAANSSDLPPLSPTSASRPTSAGSASARSTSTGAQPQSRTPKRQSQSVSAASLPALHPDYVVSAANPWECDSVHGTDSDSLCSERIEDDEEVDVSDDPFARRRSMAHADEAPNQSESTANSQAPRRDDGDNGDWDVNDTLFLADGSRNSRLRDTIRNALQVSKFDSISSLIASNVVLRKKRSSKKRYQPGSPSEIAHNHLSANQRAGGGREVVLGRRDAPFMVAMLASEKDKEMAPSPTVKSGKSSSKRHLKMNLPPRIRDVTDPGFQDDSHQVGVEINSPVEHISAAEAVAESPDTKASVSPSKSKSVPVCFNCWSSSKGKHCENHRDPNDHRKVRSADSALMCANWELDQLRRKYRAEEIQEIFMKQNASLRYDKRLKAYVTVVECKHPIYRVVNQLSTSWNKTMRRKIHTRAWFRSFMEQLRAGRVPKADKSTPGLLKLKDTIQNNKWCTRYSDSVREFHPKAPVTSKNHSGQKQPILDVIMVHPAHPQLPNWVLKTDLCKPIELYRPHVYEVPPRRCVPMPTPSFLEDIPLPVPNIYIESDHVASWMERLCARIASASLNKALLQIQACSPPPGVTDARRTKHVMPVTVMFATFGRKPTKGNLAVGGLSAELLIHMLVTTYVPAQFGNFVVFDRRAIAPLLTKDHDAIYACLIIDPTTLAYVFRALEHALNVRRPPSIVLAARITALETEEEARINKRFPLNRPEQTGEEDPCGFRTFWLVDFFVVNDVVPNVEVRPNSSVLSPNITSMNPTSTTKVDRFYPFAVPTTKENTPVEYIHLLWIGQSSRNQPQLFTTLGAQQPGDFMKNSNPLGALGVCTSVIYRSWAYMQSSPFEEFVTDDGLAYWYDKRTCETFWSRPILPIEQHRGKDGDIDGVVCDGAGEHATLGVGAEEPRYSLQSVRKYMTKSIEAPEEREKRLKHVTASARKHDIVISLSDNDGAAPKKSNELERIRVPKLKFTRKSSAKTRTGATTAASNTVAGSPQKTHGHMHTHTAVDTAQSANVQTLDVNTQQIIQSITQALGNTLKAGNQSGQAVDMLQLGIGLGMGLGLRSQVPQQPSGRPQTTPKSSHRVSFRPGTLLEGEEGDEHDGGEDDEEEGENGESDMDDEASDTSSLTARSEMSVATSVDVSPSPDEVEMGADTGGVKRAGYGEKKPGYQTHPPPGEGRTWVKKPVDASADSQTAVPGLGGSVHQRVARLPQDFVEAVTATKTCKMQANYLPVVKNLNAPRSVGIVRPRKAYDEWIPIGFSPWNAGRAVFGMQFINNLMARPEIQDQLKAGALAAPGGDKGKRASVATIETKENVTQAVKEQQQLDTVISLTRHGKYDEVETMIQSPDWTISIDAKDAMGNTLLSVACQNNNKRIAKLCLRRGADINTQNLNGQTVLHYCHEYGFHDLMQYLMDKGARDDITNADGLTCYEGLSKEAVDAL</sequence>
<feature type="compositionally biased region" description="Acidic residues" evidence="3">
    <location>
        <begin position="404"/>
        <end position="414"/>
    </location>
</feature>
<feature type="region of interest" description="Disordered" evidence="3">
    <location>
        <begin position="319"/>
        <end position="369"/>
    </location>
</feature>
<feature type="domain" description="WW" evidence="4">
    <location>
        <begin position="247"/>
        <end position="281"/>
    </location>
</feature>
<organism evidence="5 6">
    <name type="scientific">Lagenidium giganteum</name>
    <dbReference type="NCBI Taxonomy" id="4803"/>
    <lineage>
        <taxon>Eukaryota</taxon>
        <taxon>Sar</taxon>
        <taxon>Stramenopiles</taxon>
        <taxon>Oomycota</taxon>
        <taxon>Peronosporomycetes</taxon>
        <taxon>Pythiales</taxon>
        <taxon>Pythiaceae</taxon>
    </lineage>
</organism>
<feature type="compositionally biased region" description="Low complexity" evidence="3">
    <location>
        <begin position="13"/>
        <end position="25"/>
    </location>
</feature>
<feature type="compositionally biased region" description="Low complexity" evidence="3">
    <location>
        <begin position="331"/>
        <end position="352"/>
    </location>
</feature>